<name>A0A1E5TB65_9FLAO</name>
<reference evidence="2 3" key="1">
    <citation type="submission" date="2016-05" db="EMBL/GenBank/DDBJ databases">
        <title>Draft Genome Sequence of Algibacter sp. Strain SK-16 Isolated from the Surface Water of Aburatsubo Inlet.</title>
        <authorList>
            <person name="Wong S.-K."/>
            <person name="Yoshizawa S."/>
            <person name="Nakajima Y."/>
            <person name="Ogura Y."/>
            <person name="Tetsuya H."/>
            <person name="Hamasaki K."/>
        </authorList>
    </citation>
    <scope>NUCLEOTIDE SEQUENCE [LARGE SCALE GENOMIC DNA]</scope>
    <source>
        <strain evidence="2 3">SK-16</strain>
    </source>
</reference>
<gene>
    <name evidence="2" type="ORF">A8C32_03710</name>
</gene>
<dbReference type="Pfam" id="PF08239">
    <property type="entry name" value="SH3_3"/>
    <property type="match status" value="1"/>
</dbReference>
<protein>
    <recommendedName>
        <fullName evidence="1">SH3b domain-containing protein</fullName>
    </recommendedName>
</protein>
<dbReference type="Proteomes" id="UP000095713">
    <property type="component" value="Unassembled WGS sequence"/>
</dbReference>
<proteinExistence type="predicted"/>
<dbReference type="AlphaFoldDB" id="A0A1E5TB65"/>
<dbReference type="PROSITE" id="PS51257">
    <property type="entry name" value="PROKAR_LIPOPROTEIN"/>
    <property type="match status" value="1"/>
</dbReference>
<dbReference type="STRING" id="1849968.A8C32_03710"/>
<dbReference type="RefSeq" id="WP_069830073.1">
    <property type="nucleotide sequence ID" value="NZ_MDJD01000034.1"/>
</dbReference>
<dbReference type="Gene3D" id="2.30.30.40">
    <property type="entry name" value="SH3 Domains"/>
    <property type="match status" value="1"/>
</dbReference>
<dbReference type="InterPro" id="IPR003646">
    <property type="entry name" value="SH3-like_bac-type"/>
</dbReference>
<keyword evidence="3" id="KW-1185">Reference proteome</keyword>
<feature type="domain" description="SH3b" evidence="1">
    <location>
        <begin position="209"/>
        <end position="270"/>
    </location>
</feature>
<accession>A0A1E5TB65</accession>
<evidence type="ECO:0000313" key="2">
    <source>
        <dbReference type="EMBL" id="OEK08567.1"/>
    </source>
</evidence>
<organism evidence="2 3">
    <name type="scientific">Flavivirga aquatica</name>
    <dbReference type="NCBI Taxonomy" id="1849968"/>
    <lineage>
        <taxon>Bacteria</taxon>
        <taxon>Pseudomonadati</taxon>
        <taxon>Bacteroidota</taxon>
        <taxon>Flavobacteriia</taxon>
        <taxon>Flavobacteriales</taxon>
        <taxon>Flavobacteriaceae</taxon>
        <taxon>Flavivirga</taxon>
    </lineage>
</organism>
<sequence length="270" mass="31699">MKKLILFFIIIIFSCTNKVRKNNDKIANNEIINNISENLNDTLVKKNKLDSSFSFLCENIDFDRSIEETNSIRHIMISTKDIQIKLTTFFEHEYTYLLWKDNPPIITEYRFTREIEENDIILFKCDKDYIMAMYSSSEEFNVYELIKLSHEGVAETLEIYSYDTVKEGKEFSYSLKKNKDNFTLISKGINNKLLNIYDDVYEGENMLVKEAFPITETYLNIRSAPNTQDSEIISKAYSNDKLFVLGDLGEWSIIYLNGIYGYVSNEFIKE</sequence>
<comment type="caution">
    <text evidence="2">The sequence shown here is derived from an EMBL/GenBank/DDBJ whole genome shotgun (WGS) entry which is preliminary data.</text>
</comment>
<evidence type="ECO:0000259" key="1">
    <source>
        <dbReference type="SMART" id="SM00287"/>
    </source>
</evidence>
<dbReference type="EMBL" id="MDJD01000034">
    <property type="protein sequence ID" value="OEK08567.1"/>
    <property type="molecule type" value="Genomic_DNA"/>
</dbReference>
<dbReference type="SMART" id="SM00287">
    <property type="entry name" value="SH3b"/>
    <property type="match status" value="1"/>
</dbReference>
<evidence type="ECO:0000313" key="3">
    <source>
        <dbReference type="Proteomes" id="UP000095713"/>
    </source>
</evidence>